<evidence type="ECO:0000313" key="2">
    <source>
        <dbReference type="Proteomes" id="UP000058925"/>
    </source>
</evidence>
<dbReference type="Proteomes" id="UP000058925">
    <property type="component" value="Chromosome"/>
</dbReference>
<dbReference type="EMBL" id="CP012850">
    <property type="protein sequence ID" value="ALI34257.1"/>
    <property type="molecule type" value="Genomic_DNA"/>
</dbReference>
<organism evidence="1 2">
    <name type="scientific">Candidatus Nitrosocosmicus oleophilus</name>
    <dbReference type="NCBI Taxonomy" id="1353260"/>
    <lineage>
        <taxon>Archaea</taxon>
        <taxon>Nitrososphaerota</taxon>
        <taxon>Nitrososphaeria</taxon>
        <taxon>Nitrososphaerales</taxon>
        <taxon>Nitrososphaeraceae</taxon>
        <taxon>Candidatus Nitrosocosmicus</taxon>
    </lineage>
</organism>
<name>A0A654LTA2_9ARCH</name>
<proteinExistence type="predicted"/>
<sequence length="217" mass="25617">MVFERVFESYYLNKRNMWYSYHMKKMYHDMIDSYLITKHHISRVFAIYHMNSFSKLTLTILVMLLILNYAKFPNFVFSQNNKINVNPIVNSTWISKRDNLNITMSLTPPMPIIDQTTKINFEVKKLDNQSFLNNASAKITITDQDGRLYKFENKFFPIINGKVSMDYLFPVEGEHEVILRLYNNSMPFTVSSFNIIIPQSIPKDNNLISNLFGNLFH</sequence>
<accession>A0A654LTA2</accession>
<gene>
    <name evidence="1" type="ORF">NMY3_00043</name>
</gene>
<reference evidence="2" key="1">
    <citation type="submission" date="2015-10" db="EMBL/GenBank/DDBJ databases">
        <title>Niche specialization of a soil ammonia-oxidizing archaeon, Candidatus Nitrosocosmicus oleophilus.</title>
        <authorList>
            <person name="Jung M.-Y."/>
            <person name="Rhee S.-K."/>
        </authorList>
    </citation>
    <scope>NUCLEOTIDE SEQUENCE [LARGE SCALE GENOMIC DNA]</scope>
    <source>
        <strain evidence="2">MY3</strain>
    </source>
</reference>
<protein>
    <submittedName>
        <fullName evidence="1">Uncharacterized protein</fullName>
    </submittedName>
</protein>
<evidence type="ECO:0000313" key="1">
    <source>
        <dbReference type="EMBL" id="ALI34257.1"/>
    </source>
</evidence>
<dbReference type="KEGG" id="taa:NMY3_00043"/>
<dbReference type="AlphaFoldDB" id="A0A654LTA2"/>
<keyword evidence="2" id="KW-1185">Reference proteome</keyword>